<sequence>MSEVRVSDEDLRADVWRDNGGQSQPVDEPLDLPLDFEGFYLGHQEFFHAFAEIHLGTRRAAEESVHRVFLEILAGWDQLLQQGDLEQLTLAVLHRHVTERLKREGRGPAFVLNGPIALNLRAIRNELEIAESTAGLYEAIADLPTRQFNVIVLKYLLGYNTARIARFMSLDVRTVGYHDRRAKERLRVRLGLPAPKRERSGQ</sequence>
<keyword evidence="8" id="KW-1185">Reference proteome</keyword>
<dbReference type="EMBL" id="JARJBC010000001">
    <property type="protein sequence ID" value="MDF3288149.1"/>
    <property type="molecule type" value="Genomic_DNA"/>
</dbReference>
<keyword evidence="5" id="KW-0804">Transcription</keyword>
<dbReference type="RefSeq" id="WP_276091988.1">
    <property type="nucleotide sequence ID" value="NZ_JARJBC010000001.1"/>
</dbReference>
<reference evidence="7 8" key="1">
    <citation type="submission" date="2023-03" db="EMBL/GenBank/DDBJ databases">
        <title>Draft genome sequence of Streptomyces sp. RB6PN23 isolated from peat swamp forest in Thailand.</title>
        <authorList>
            <person name="Klaysubun C."/>
            <person name="Duangmal K."/>
        </authorList>
    </citation>
    <scope>NUCLEOTIDE SEQUENCE [LARGE SCALE GENOMIC DNA]</scope>
    <source>
        <strain evidence="7 8">RB6PN23</strain>
    </source>
</reference>
<dbReference type="InterPro" id="IPR036388">
    <property type="entry name" value="WH-like_DNA-bd_sf"/>
</dbReference>
<dbReference type="InterPro" id="IPR039425">
    <property type="entry name" value="RNA_pol_sigma-70-like"/>
</dbReference>
<keyword evidence="4" id="KW-0238">DNA-binding</keyword>
<dbReference type="Gene3D" id="1.10.10.10">
    <property type="entry name" value="Winged helix-like DNA-binding domain superfamily/Winged helix DNA-binding domain"/>
    <property type="match status" value="1"/>
</dbReference>
<evidence type="ECO:0000313" key="7">
    <source>
        <dbReference type="EMBL" id="MDF3288149.1"/>
    </source>
</evidence>
<dbReference type="SUPFAM" id="SSF88659">
    <property type="entry name" value="Sigma3 and sigma4 domains of RNA polymerase sigma factors"/>
    <property type="match status" value="1"/>
</dbReference>
<keyword evidence="3" id="KW-0731">Sigma factor</keyword>
<evidence type="ECO:0000313" key="8">
    <source>
        <dbReference type="Proteomes" id="UP001216579"/>
    </source>
</evidence>
<accession>A0ABT5ZE96</accession>
<feature type="domain" description="RNA polymerase sigma factor 70 region 4 type 2" evidence="6">
    <location>
        <begin position="136"/>
        <end position="186"/>
    </location>
</feature>
<name>A0ABT5ZE96_9ACTN</name>
<gene>
    <name evidence="7" type="ORF">P3G67_02660</name>
</gene>
<dbReference type="InterPro" id="IPR013249">
    <property type="entry name" value="RNA_pol_sigma70_r4_t2"/>
</dbReference>
<evidence type="ECO:0000256" key="5">
    <source>
        <dbReference type="ARBA" id="ARBA00023163"/>
    </source>
</evidence>
<organism evidence="7 8">
    <name type="scientific">Streptomyces silvisoli</name>
    <dbReference type="NCBI Taxonomy" id="3034235"/>
    <lineage>
        <taxon>Bacteria</taxon>
        <taxon>Bacillati</taxon>
        <taxon>Actinomycetota</taxon>
        <taxon>Actinomycetes</taxon>
        <taxon>Kitasatosporales</taxon>
        <taxon>Streptomycetaceae</taxon>
        <taxon>Streptomyces</taxon>
    </lineage>
</organism>
<protein>
    <submittedName>
        <fullName evidence="7">Sigma-70 family RNA polymerase sigma factor</fullName>
    </submittedName>
</protein>
<evidence type="ECO:0000259" key="6">
    <source>
        <dbReference type="Pfam" id="PF08281"/>
    </source>
</evidence>
<evidence type="ECO:0000256" key="2">
    <source>
        <dbReference type="ARBA" id="ARBA00023015"/>
    </source>
</evidence>
<dbReference type="PANTHER" id="PTHR43133:SF8">
    <property type="entry name" value="RNA POLYMERASE SIGMA FACTOR HI_1459-RELATED"/>
    <property type="match status" value="1"/>
</dbReference>
<dbReference type="PANTHER" id="PTHR43133">
    <property type="entry name" value="RNA POLYMERASE ECF-TYPE SIGMA FACTO"/>
    <property type="match status" value="1"/>
</dbReference>
<dbReference type="Pfam" id="PF08281">
    <property type="entry name" value="Sigma70_r4_2"/>
    <property type="match status" value="1"/>
</dbReference>
<dbReference type="InterPro" id="IPR013324">
    <property type="entry name" value="RNA_pol_sigma_r3/r4-like"/>
</dbReference>
<evidence type="ECO:0000256" key="1">
    <source>
        <dbReference type="ARBA" id="ARBA00010641"/>
    </source>
</evidence>
<keyword evidence="2" id="KW-0805">Transcription regulation</keyword>
<comment type="caution">
    <text evidence="7">The sequence shown here is derived from an EMBL/GenBank/DDBJ whole genome shotgun (WGS) entry which is preliminary data.</text>
</comment>
<comment type="similarity">
    <text evidence="1">Belongs to the sigma-70 factor family. ECF subfamily.</text>
</comment>
<evidence type="ECO:0000256" key="3">
    <source>
        <dbReference type="ARBA" id="ARBA00023082"/>
    </source>
</evidence>
<proteinExistence type="inferred from homology"/>
<evidence type="ECO:0000256" key="4">
    <source>
        <dbReference type="ARBA" id="ARBA00023125"/>
    </source>
</evidence>
<dbReference type="Proteomes" id="UP001216579">
    <property type="component" value="Unassembled WGS sequence"/>
</dbReference>